<dbReference type="Proteomes" id="UP000008144">
    <property type="component" value="Chromosome 2"/>
</dbReference>
<dbReference type="KEGG" id="cin:100176262"/>
<dbReference type="InParanoid" id="F7ARW3"/>
<accession>A0A1W2WJT0</accession>
<dbReference type="RefSeq" id="XP_002132136.1">
    <property type="nucleotide sequence ID" value="XM_002132100.5"/>
</dbReference>
<name>F7ARW3_CIOIN</name>
<dbReference type="PANTHER" id="PTHR28630">
    <property type="match status" value="1"/>
</dbReference>
<accession>F7ARW3</accession>
<dbReference type="InterPro" id="IPR036249">
    <property type="entry name" value="Thioredoxin-like_sf"/>
</dbReference>
<gene>
    <name evidence="1" type="primary">LOC100176262</name>
</gene>
<reference evidence="1" key="4">
    <citation type="submission" date="2025-09" db="UniProtKB">
        <authorList>
            <consortium name="Ensembl"/>
        </authorList>
    </citation>
    <scope>IDENTIFICATION</scope>
</reference>
<dbReference type="Ensembl" id="ENSCINT00000013733.3">
    <property type="protein sequence ID" value="ENSCINP00000013733.3"/>
    <property type="gene ID" value="ENSCING00000006698.3"/>
</dbReference>
<dbReference type="InterPro" id="IPR032801">
    <property type="entry name" value="PXL2A/B/C"/>
</dbReference>
<reference evidence="1" key="2">
    <citation type="journal article" date="2008" name="Genome Biol.">
        <title>Improved genome assembly and evidence-based global gene model set for the chordate Ciona intestinalis: new insight into intron and operon populations.</title>
        <authorList>
            <person name="Satou Y."/>
            <person name="Mineta K."/>
            <person name="Ogasawara M."/>
            <person name="Sasakura Y."/>
            <person name="Shoguchi E."/>
            <person name="Ueno K."/>
            <person name="Yamada L."/>
            <person name="Matsumoto J."/>
            <person name="Wasserscheid J."/>
            <person name="Dewar K."/>
            <person name="Wiley G.B."/>
            <person name="Macmil S.L."/>
            <person name="Roe B.A."/>
            <person name="Zeller R.W."/>
            <person name="Hastings K.E."/>
            <person name="Lemaire P."/>
            <person name="Lindquist E."/>
            <person name="Endo T."/>
            <person name="Hotta K."/>
            <person name="Inaba K."/>
        </authorList>
    </citation>
    <scope>NUCLEOTIDE SEQUENCE [LARGE SCALE GENOMIC DNA]</scope>
    <source>
        <strain evidence="1">wild type</strain>
    </source>
</reference>
<dbReference type="FunFam" id="3.40.30.10:FF:000636">
    <property type="entry name" value="Peroxiredoxin-like 2C"/>
    <property type="match status" value="1"/>
</dbReference>
<reference evidence="2" key="1">
    <citation type="journal article" date="2002" name="Science">
        <title>The draft genome of Ciona intestinalis: insights into chordate and vertebrate origins.</title>
        <authorList>
            <person name="Dehal P."/>
            <person name="Satou Y."/>
            <person name="Campbell R.K."/>
            <person name="Chapman J."/>
            <person name="Degnan B."/>
            <person name="De Tomaso A."/>
            <person name="Davidson B."/>
            <person name="Di Gregorio A."/>
            <person name="Gelpke M."/>
            <person name="Goodstein D.M."/>
            <person name="Harafuji N."/>
            <person name="Hastings K.E."/>
            <person name="Ho I."/>
            <person name="Hotta K."/>
            <person name="Huang W."/>
            <person name="Kawashima T."/>
            <person name="Lemaire P."/>
            <person name="Martinez D."/>
            <person name="Meinertzhagen I.A."/>
            <person name="Necula S."/>
            <person name="Nonaka M."/>
            <person name="Putnam N."/>
            <person name="Rash S."/>
            <person name="Saiga H."/>
            <person name="Satake M."/>
            <person name="Terry A."/>
            <person name="Yamada L."/>
            <person name="Wang H.G."/>
            <person name="Awazu S."/>
            <person name="Azumi K."/>
            <person name="Boore J."/>
            <person name="Branno M."/>
            <person name="Chin-Bow S."/>
            <person name="DeSantis R."/>
            <person name="Doyle S."/>
            <person name="Francino P."/>
            <person name="Keys D.N."/>
            <person name="Haga S."/>
            <person name="Hayashi H."/>
            <person name="Hino K."/>
            <person name="Imai K.S."/>
            <person name="Inaba K."/>
            <person name="Kano S."/>
            <person name="Kobayashi K."/>
            <person name="Kobayashi M."/>
            <person name="Lee B.I."/>
            <person name="Makabe K.W."/>
            <person name="Manohar C."/>
            <person name="Matassi G."/>
            <person name="Medina M."/>
            <person name="Mochizuki Y."/>
            <person name="Mount S."/>
            <person name="Morishita T."/>
            <person name="Miura S."/>
            <person name="Nakayama A."/>
            <person name="Nishizaka S."/>
            <person name="Nomoto H."/>
            <person name="Ohta F."/>
            <person name="Oishi K."/>
            <person name="Rigoutsos I."/>
            <person name="Sano M."/>
            <person name="Sasaki A."/>
            <person name="Sasakura Y."/>
            <person name="Shoguchi E."/>
            <person name="Shin-i T."/>
            <person name="Spagnuolo A."/>
            <person name="Stainier D."/>
            <person name="Suzuki M.M."/>
            <person name="Tassy O."/>
            <person name="Takatori N."/>
            <person name="Tokuoka M."/>
            <person name="Yagi K."/>
            <person name="Yoshizaki F."/>
            <person name="Wada S."/>
            <person name="Zhang C."/>
            <person name="Hyatt P.D."/>
            <person name="Larimer F."/>
            <person name="Detter C."/>
            <person name="Doggett N."/>
            <person name="Glavina T."/>
            <person name="Hawkins T."/>
            <person name="Richardson P."/>
            <person name="Lucas S."/>
            <person name="Kohara Y."/>
            <person name="Levine M."/>
            <person name="Satoh N."/>
            <person name="Rokhsar D.S."/>
        </authorList>
    </citation>
    <scope>NUCLEOTIDE SEQUENCE [LARGE SCALE GENOMIC DNA]</scope>
</reference>
<dbReference type="OrthoDB" id="40334at2759"/>
<reference evidence="1" key="3">
    <citation type="submission" date="2025-08" db="UniProtKB">
        <authorList>
            <consortium name="Ensembl"/>
        </authorList>
    </citation>
    <scope>IDENTIFICATION</scope>
</reference>
<keyword evidence="2" id="KW-1185">Reference proteome</keyword>
<dbReference type="PANTHER" id="PTHR28630:SF3">
    <property type="entry name" value="PEROXIREDOXIN-LIKE 2C"/>
    <property type="match status" value="1"/>
</dbReference>
<dbReference type="GeneID" id="100176262"/>
<dbReference type="Gene3D" id="3.40.30.10">
    <property type="entry name" value="Glutaredoxin"/>
    <property type="match status" value="1"/>
</dbReference>
<dbReference type="EMBL" id="EAAA01001581">
    <property type="status" value="NOT_ANNOTATED_CDS"/>
    <property type="molecule type" value="Genomic_DNA"/>
</dbReference>
<evidence type="ECO:0000313" key="1">
    <source>
        <dbReference type="Ensembl" id="ENSCINP00000013733.3"/>
    </source>
</evidence>
<sequence>MEPPEEVEIQRLPENLFDLNAVDQCILRDRNGQATTFKSAREGSTCIIVFIRHFIDYVAKEYVEDFSKIFPRHLEGSNVKIIVIGCAPSRFIAPFCDETNFEHSMFCDSKRIIHKCLGLYDYPQNSLSNEVSPHVKSTAFSGFFRTVWRGIKSQVEQGDSLQQGGQLIIDQDGKILFFHRDSHPLDHTPINDLLHAANLPRIDFLCNFPIKDV</sequence>
<proteinExistence type="predicted"/>
<dbReference type="SUPFAM" id="SSF52833">
    <property type="entry name" value="Thioredoxin-like"/>
    <property type="match status" value="1"/>
</dbReference>
<protein>
    <submittedName>
        <fullName evidence="1">Thioredoxin-like protein AAED1</fullName>
    </submittedName>
</protein>
<organism evidence="1 2">
    <name type="scientific">Ciona intestinalis</name>
    <name type="common">Transparent sea squirt</name>
    <name type="synonym">Ascidia intestinalis</name>
    <dbReference type="NCBI Taxonomy" id="7719"/>
    <lineage>
        <taxon>Eukaryota</taxon>
        <taxon>Metazoa</taxon>
        <taxon>Chordata</taxon>
        <taxon>Tunicata</taxon>
        <taxon>Ascidiacea</taxon>
        <taxon>Phlebobranchia</taxon>
        <taxon>Cionidae</taxon>
        <taxon>Ciona</taxon>
    </lineage>
</organism>
<dbReference type="FunCoup" id="F7ARW3">
    <property type="interactions" value="1"/>
</dbReference>
<dbReference type="HOGENOM" id="CLU_035338_2_0_1"/>
<dbReference type="Pfam" id="PF13911">
    <property type="entry name" value="AhpC-TSA_2"/>
    <property type="match status" value="1"/>
</dbReference>
<dbReference type="CDD" id="cd02970">
    <property type="entry name" value="PRX_like2"/>
    <property type="match status" value="1"/>
</dbReference>
<dbReference type="OMA" id="MQNTVDH"/>
<evidence type="ECO:0000313" key="2">
    <source>
        <dbReference type="Proteomes" id="UP000008144"/>
    </source>
</evidence>
<dbReference type="AlphaFoldDB" id="F7ARW3"/>
<dbReference type="GeneTree" id="ENSGT00510000048363"/>